<evidence type="ECO:0000256" key="1">
    <source>
        <dbReference type="ARBA" id="ARBA00006484"/>
    </source>
</evidence>
<dbReference type="Gene3D" id="3.40.50.720">
    <property type="entry name" value="NAD(P)-binding Rossmann-like Domain"/>
    <property type="match status" value="1"/>
</dbReference>
<comment type="similarity">
    <text evidence="1 3">Belongs to the short-chain dehydrogenases/reductases (SDR) family.</text>
</comment>
<dbReference type="KEGG" id="asoc:CB4_00424"/>
<dbReference type="PRINTS" id="PR00080">
    <property type="entry name" value="SDRFAMILY"/>
</dbReference>
<dbReference type="SMART" id="SM00822">
    <property type="entry name" value="PKS_KR"/>
    <property type="match status" value="1"/>
</dbReference>
<evidence type="ECO:0000259" key="4">
    <source>
        <dbReference type="SMART" id="SM00822"/>
    </source>
</evidence>
<dbReference type="SUPFAM" id="SSF51735">
    <property type="entry name" value="NAD(P)-binding Rossmann-fold domains"/>
    <property type="match status" value="1"/>
</dbReference>
<dbReference type="InterPro" id="IPR020904">
    <property type="entry name" value="Sc_DH/Rdtase_CS"/>
</dbReference>
<dbReference type="PANTHER" id="PTHR42901:SF1">
    <property type="entry name" value="ALCOHOL DEHYDROGENASE"/>
    <property type="match status" value="1"/>
</dbReference>
<accession>A0A0U5B3T1</accession>
<evidence type="ECO:0000256" key="3">
    <source>
        <dbReference type="RuleBase" id="RU000363"/>
    </source>
</evidence>
<organism evidence="5 6">
    <name type="scientific">Aneurinibacillus soli</name>
    <dbReference type="NCBI Taxonomy" id="1500254"/>
    <lineage>
        <taxon>Bacteria</taxon>
        <taxon>Bacillati</taxon>
        <taxon>Bacillota</taxon>
        <taxon>Bacilli</taxon>
        <taxon>Bacillales</taxon>
        <taxon>Paenibacillaceae</taxon>
        <taxon>Aneurinibacillus group</taxon>
        <taxon>Aneurinibacillus</taxon>
    </lineage>
</organism>
<dbReference type="EC" id="1.-.-.-" evidence="5"/>
<dbReference type="AlphaFoldDB" id="A0A0U5B3T1"/>
<name>A0A0U5B3T1_9BACL</name>
<dbReference type="Proteomes" id="UP000217696">
    <property type="component" value="Chromosome"/>
</dbReference>
<evidence type="ECO:0000313" key="5">
    <source>
        <dbReference type="EMBL" id="BAU26310.1"/>
    </source>
</evidence>
<protein>
    <submittedName>
        <fullName evidence="5">Putative oxidoreductase</fullName>
        <ecNumber evidence="5">1.-.-.-</ecNumber>
    </submittedName>
</protein>
<evidence type="ECO:0000256" key="2">
    <source>
        <dbReference type="ARBA" id="ARBA00023002"/>
    </source>
</evidence>
<dbReference type="Pfam" id="PF00106">
    <property type="entry name" value="adh_short"/>
    <property type="match status" value="1"/>
</dbReference>
<feature type="domain" description="Ketoreductase" evidence="4">
    <location>
        <begin position="19"/>
        <end position="205"/>
    </location>
</feature>
<dbReference type="PRINTS" id="PR00081">
    <property type="entry name" value="GDHRDH"/>
</dbReference>
<dbReference type="FunFam" id="3.40.50.720:FF:000047">
    <property type="entry name" value="NADP-dependent L-serine/L-allo-threonine dehydrogenase"/>
    <property type="match status" value="1"/>
</dbReference>
<evidence type="ECO:0000313" key="6">
    <source>
        <dbReference type="Proteomes" id="UP000217696"/>
    </source>
</evidence>
<dbReference type="InterPro" id="IPR002347">
    <property type="entry name" value="SDR_fam"/>
</dbReference>
<dbReference type="OrthoDB" id="9775296at2"/>
<gene>
    <name evidence="5" type="ORF">CB4_00424</name>
</gene>
<dbReference type="InterPro" id="IPR036291">
    <property type="entry name" value="NAD(P)-bd_dom_sf"/>
</dbReference>
<dbReference type="EMBL" id="AP017312">
    <property type="protein sequence ID" value="BAU26310.1"/>
    <property type="molecule type" value="Genomic_DNA"/>
</dbReference>
<proteinExistence type="inferred from homology"/>
<dbReference type="PANTHER" id="PTHR42901">
    <property type="entry name" value="ALCOHOL DEHYDROGENASE"/>
    <property type="match status" value="1"/>
</dbReference>
<sequence length="262" mass="28664">MNLDDLELSWNEKESLIGKVALVTGASSGIGASIARKLAKRGAHVTVVARRRDRLDELVQELHKEGLYEVMAVSADIQKAEEVQHVVNKTINRWGRLDIIVANAGFGYRSPLVEVDLERWEELYRTNVHGLMLTLHYGLPPMLGQGKGDVIIISSIAGKEVIAGGGPYSATKYGVNAIASALRLETIDQGIRVTTIQPGAVATEFSQVAGYSEDEIRAFSSKVLPLHPDDVAEAALYALEQPEHVNIPELTIMPSKQTQRFK</sequence>
<keyword evidence="2 5" id="KW-0560">Oxidoreductase</keyword>
<reference evidence="5 6" key="1">
    <citation type="submission" date="2015-12" db="EMBL/GenBank/DDBJ databases">
        <title>Genome sequence of Aneurinibacillus soli.</title>
        <authorList>
            <person name="Lee J.S."/>
            <person name="Lee K.C."/>
            <person name="Kim K.K."/>
            <person name="Lee B.W."/>
        </authorList>
    </citation>
    <scope>NUCLEOTIDE SEQUENCE [LARGE SCALE GENOMIC DNA]</scope>
    <source>
        <strain evidence="5 6">CB4</strain>
    </source>
</reference>
<dbReference type="InterPro" id="IPR057326">
    <property type="entry name" value="KR_dom"/>
</dbReference>
<dbReference type="PROSITE" id="PS00061">
    <property type="entry name" value="ADH_SHORT"/>
    <property type="match status" value="1"/>
</dbReference>
<dbReference type="GO" id="GO:0016616">
    <property type="term" value="F:oxidoreductase activity, acting on the CH-OH group of donors, NAD or NADP as acceptor"/>
    <property type="evidence" value="ECO:0007669"/>
    <property type="project" value="UniProtKB-ARBA"/>
</dbReference>
<keyword evidence="6" id="KW-1185">Reference proteome</keyword>